<dbReference type="InterPro" id="IPR013545">
    <property type="entry name" value="T2SS_protein-GspG_C"/>
</dbReference>
<dbReference type="Pfam" id="PF07963">
    <property type="entry name" value="N_methyl"/>
    <property type="match status" value="1"/>
</dbReference>
<dbReference type="Proteomes" id="UP000557872">
    <property type="component" value="Unassembled WGS sequence"/>
</dbReference>
<feature type="region of interest" description="Disordered" evidence="1">
    <location>
        <begin position="130"/>
        <end position="162"/>
    </location>
</feature>
<dbReference type="InterPro" id="IPR045584">
    <property type="entry name" value="Pilin-like"/>
</dbReference>
<reference evidence="4 5" key="1">
    <citation type="submission" date="2020-07" db="EMBL/GenBank/DDBJ databases">
        <title>Roseicoccus Jingziensis gen. nov., sp. nov., isolated from coastal seawater.</title>
        <authorList>
            <person name="Feng X."/>
        </authorList>
    </citation>
    <scope>NUCLEOTIDE SEQUENCE [LARGE SCALE GENOMIC DNA]</scope>
    <source>
        <strain evidence="4 5">N1E253</strain>
    </source>
</reference>
<dbReference type="GO" id="GO:0015627">
    <property type="term" value="C:type II protein secretion system complex"/>
    <property type="evidence" value="ECO:0007669"/>
    <property type="project" value="InterPro"/>
</dbReference>
<keyword evidence="2" id="KW-0472">Membrane</keyword>
<dbReference type="PROSITE" id="PS00409">
    <property type="entry name" value="PROKAR_NTER_METHYL"/>
    <property type="match status" value="1"/>
</dbReference>
<keyword evidence="2" id="KW-1133">Transmembrane helix</keyword>
<dbReference type="GO" id="GO:0015628">
    <property type="term" value="P:protein secretion by the type II secretion system"/>
    <property type="evidence" value="ECO:0007669"/>
    <property type="project" value="InterPro"/>
</dbReference>
<dbReference type="NCBIfam" id="TIGR02532">
    <property type="entry name" value="IV_pilin_GFxxxE"/>
    <property type="match status" value="1"/>
</dbReference>
<evidence type="ECO:0000256" key="1">
    <source>
        <dbReference type="SAM" id="MobiDB-lite"/>
    </source>
</evidence>
<gene>
    <name evidence="4" type="primary">gspG</name>
    <name evidence="4" type="ORF">HW115_00135</name>
</gene>
<organism evidence="4 5">
    <name type="scientific">Oceaniferula marina</name>
    <dbReference type="NCBI Taxonomy" id="2748318"/>
    <lineage>
        <taxon>Bacteria</taxon>
        <taxon>Pseudomonadati</taxon>
        <taxon>Verrucomicrobiota</taxon>
        <taxon>Verrucomicrobiia</taxon>
        <taxon>Verrucomicrobiales</taxon>
        <taxon>Verrucomicrobiaceae</taxon>
        <taxon>Oceaniferula</taxon>
    </lineage>
</organism>
<comment type="caution">
    <text evidence="4">The sequence shown here is derived from an EMBL/GenBank/DDBJ whole genome shotgun (WGS) entry which is preliminary data.</text>
</comment>
<dbReference type="SUPFAM" id="SSF54523">
    <property type="entry name" value="Pili subunits"/>
    <property type="match status" value="1"/>
</dbReference>
<dbReference type="RefSeq" id="WP_178930551.1">
    <property type="nucleotide sequence ID" value="NZ_JACBAZ010000001.1"/>
</dbReference>
<keyword evidence="5" id="KW-1185">Reference proteome</keyword>
<sequence>MKITCHTQPSRFVSAHSSPFCHRSRRVLSSGFTLLEMVIVLGIIAMIMGGAIFTMQRISDSGAITVVEGDFSSINNALQSYKTNARSYPSQQQGLQALVEKPSTAPRPKRWTRILDEVPKDPWNNEYLYKYPGSKDRSRPEIISMGKDGLEGTEDDLSSQDE</sequence>
<keyword evidence="2" id="KW-0812">Transmembrane</keyword>
<accession>A0A851GE72</accession>
<feature type="transmembrane region" description="Helical" evidence="2">
    <location>
        <begin position="32"/>
        <end position="53"/>
    </location>
</feature>
<dbReference type="InterPro" id="IPR010054">
    <property type="entry name" value="Type2_sec_GspG"/>
</dbReference>
<dbReference type="EMBL" id="JACBAZ010000001">
    <property type="protein sequence ID" value="NWK54001.1"/>
    <property type="molecule type" value="Genomic_DNA"/>
</dbReference>
<feature type="domain" description="Type II secretion system protein GspG C-terminal" evidence="3">
    <location>
        <begin position="61"/>
        <end position="156"/>
    </location>
</feature>
<name>A0A851GE72_9BACT</name>
<dbReference type="NCBIfam" id="TIGR01710">
    <property type="entry name" value="typeII_sec_gspG"/>
    <property type="match status" value="1"/>
</dbReference>
<protein>
    <submittedName>
        <fullName evidence="4">Type II secretion system major pseudopilin GspG</fullName>
    </submittedName>
</protein>
<evidence type="ECO:0000313" key="4">
    <source>
        <dbReference type="EMBL" id="NWK54001.1"/>
    </source>
</evidence>
<dbReference type="Pfam" id="PF08334">
    <property type="entry name" value="T2SSG"/>
    <property type="match status" value="1"/>
</dbReference>
<evidence type="ECO:0000256" key="2">
    <source>
        <dbReference type="SAM" id="Phobius"/>
    </source>
</evidence>
<dbReference type="Gene3D" id="3.30.700.10">
    <property type="entry name" value="Glycoprotein, Type 4 Pilin"/>
    <property type="match status" value="1"/>
</dbReference>
<proteinExistence type="predicted"/>
<dbReference type="InterPro" id="IPR012902">
    <property type="entry name" value="N_methyl_site"/>
</dbReference>
<evidence type="ECO:0000259" key="3">
    <source>
        <dbReference type="Pfam" id="PF08334"/>
    </source>
</evidence>
<dbReference type="AlphaFoldDB" id="A0A851GE72"/>
<feature type="compositionally biased region" description="Acidic residues" evidence="1">
    <location>
        <begin position="151"/>
        <end position="162"/>
    </location>
</feature>
<evidence type="ECO:0000313" key="5">
    <source>
        <dbReference type="Proteomes" id="UP000557872"/>
    </source>
</evidence>